<evidence type="ECO:0000256" key="3">
    <source>
        <dbReference type="ARBA" id="ARBA00022475"/>
    </source>
</evidence>
<dbReference type="InterPro" id="IPR042094">
    <property type="entry name" value="T2SS_GspF_sf"/>
</dbReference>
<evidence type="ECO:0000259" key="8">
    <source>
        <dbReference type="Pfam" id="PF00482"/>
    </source>
</evidence>
<dbReference type="PATRIC" id="fig|158899.10.peg.2717"/>
<dbReference type="InterPro" id="IPR018076">
    <property type="entry name" value="T2SS_GspF_dom"/>
</dbReference>
<dbReference type="GO" id="GO:0005886">
    <property type="term" value="C:plasma membrane"/>
    <property type="evidence" value="ECO:0007669"/>
    <property type="project" value="UniProtKB-SubCell"/>
</dbReference>
<evidence type="ECO:0000313" key="10">
    <source>
        <dbReference type="Proteomes" id="UP000072421"/>
    </source>
</evidence>
<comment type="similarity">
    <text evidence="2">Belongs to the GSP F family.</text>
</comment>
<reference evidence="9 10" key="1">
    <citation type="submission" date="2015-11" db="EMBL/GenBank/DDBJ databases">
        <title>Exploring the genomic traits of fungus-feeding bacterial genus Collimonas.</title>
        <authorList>
            <person name="Song C."/>
            <person name="Schmidt R."/>
            <person name="de Jager V."/>
            <person name="Krzyzanowska D."/>
            <person name="Jongedijk E."/>
            <person name="Cankar K."/>
            <person name="Beekwilder J."/>
            <person name="van Veen A."/>
            <person name="de Boer W."/>
            <person name="van Veen J.A."/>
            <person name="Garbeva P."/>
        </authorList>
    </citation>
    <scope>NUCLEOTIDE SEQUENCE [LARGE SCALE GENOMIC DNA]</scope>
    <source>
        <strain evidence="9 10">Ter6</strain>
    </source>
</reference>
<evidence type="ECO:0000256" key="7">
    <source>
        <dbReference type="SAM" id="Phobius"/>
    </source>
</evidence>
<keyword evidence="5 7" id="KW-1133">Transmembrane helix</keyword>
<organism evidence="9">
    <name type="scientific">Collimonas fungivorans</name>
    <dbReference type="NCBI Taxonomy" id="158899"/>
    <lineage>
        <taxon>Bacteria</taxon>
        <taxon>Pseudomonadati</taxon>
        <taxon>Pseudomonadota</taxon>
        <taxon>Betaproteobacteria</taxon>
        <taxon>Burkholderiales</taxon>
        <taxon>Oxalobacteraceae</taxon>
        <taxon>Collimonas</taxon>
    </lineage>
</organism>
<feature type="transmembrane region" description="Helical" evidence="7">
    <location>
        <begin position="368"/>
        <end position="388"/>
    </location>
</feature>
<dbReference type="InterPro" id="IPR003004">
    <property type="entry name" value="GspF/PilC"/>
</dbReference>
<feature type="domain" description="Type II secretion system protein GspF" evidence="8">
    <location>
        <begin position="268"/>
        <end position="387"/>
    </location>
</feature>
<feature type="domain" description="Type II secretion system protein GspF" evidence="8">
    <location>
        <begin position="63"/>
        <end position="186"/>
    </location>
</feature>
<keyword evidence="6 7" id="KW-0472">Membrane</keyword>
<gene>
    <name evidence="9" type="ORF">CFter6_2725</name>
</gene>
<evidence type="ECO:0000256" key="2">
    <source>
        <dbReference type="ARBA" id="ARBA00005745"/>
    </source>
</evidence>
<dbReference type="OrthoDB" id="9805682at2"/>
<evidence type="ECO:0000256" key="1">
    <source>
        <dbReference type="ARBA" id="ARBA00004651"/>
    </source>
</evidence>
<name>A0A127PCF0_9BURK</name>
<evidence type="ECO:0000256" key="6">
    <source>
        <dbReference type="ARBA" id="ARBA00023136"/>
    </source>
</evidence>
<evidence type="ECO:0000256" key="4">
    <source>
        <dbReference type="ARBA" id="ARBA00022692"/>
    </source>
</evidence>
<dbReference type="AlphaFoldDB" id="A0A127PCF0"/>
<dbReference type="EMBL" id="CP013232">
    <property type="protein sequence ID" value="AMO95393.1"/>
    <property type="molecule type" value="Genomic_DNA"/>
</dbReference>
<keyword evidence="3" id="KW-1003">Cell membrane</keyword>
<evidence type="ECO:0000313" key="9">
    <source>
        <dbReference type="EMBL" id="AMO95393.1"/>
    </source>
</evidence>
<feature type="transmembrane region" description="Helical" evidence="7">
    <location>
        <begin position="164"/>
        <end position="185"/>
    </location>
</feature>
<protein>
    <submittedName>
        <fullName evidence="9">Type II secretion system (T2SS), F family protein</fullName>
    </submittedName>
</protein>
<dbReference type="RefSeq" id="WP_061540217.1">
    <property type="nucleotide sequence ID" value="NZ_CP013232.1"/>
</dbReference>
<dbReference type="Pfam" id="PF00482">
    <property type="entry name" value="T2SSF"/>
    <property type="match status" value="2"/>
</dbReference>
<sequence length="396" mass="43492">MRFDIRVLSLSNELSQLTLEAANEADARRQLQSQSLQIVALHAVDQRMTGLRWRRKQFSVLLFCQELHALLLAGLTLMEALEGLIEKDGASESRVVLQRLINTIRDGSRFSDALTTLPDVFPPLLVGLMKAAESTGDIPSVLARYVTYQQRVDVVRNKIISSSIYPAILLVVGAAVTAFLGGYVVPRFATIYQDTGRELPLMSALMLKFGAFVSDNTSGVAGTTLFLMAALAGLFWQLSRTGALSRAAARLPGVGIRIRLYETSRLYLTLGMLLESGIPIVSALAMSEGVVSRRVLIHLQQARAAIESGALFSDSFRECELTTAISYRMLRVGESSGQLGDMLIQASNFYEGDITRFIDRFTRAFEPILMMFIGLVVGGIVVLLYLPIFDLATTLQ</sequence>
<feature type="transmembrane region" description="Helical" evidence="7">
    <location>
        <begin position="220"/>
        <end position="238"/>
    </location>
</feature>
<comment type="subcellular location">
    <subcellularLocation>
        <location evidence="1">Cell membrane</location>
        <topology evidence="1">Multi-pass membrane protein</topology>
    </subcellularLocation>
</comment>
<keyword evidence="4 7" id="KW-0812">Transmembrane</keyword>
<dbReference type="Proteomes" id="UP000072421">
    <property type="component" value="Chromosome"/>
</dbReference>
<evidence type="ECO:0000256" key="5">
    <source>
        <dbReference type="ARBA" id="ARBA00022989"/>
    </source>
</evidence>
<dbReference type="PANTHER" id="PTHR30012:SF0">
    <property type="entry name" value="TYPE II SECRETION SYSTEM PROTEIN F-RELATED"/>
    <property type="match status" value="1"/>
</dbReference>
<proteinExistence type="inferred from homology"/>
<dbReference type="PANTHER" id="PTHR30012">
    <property type="entry name" value="GENERAL SECRETION PATHWAY PROTEIN"/>
    <property type="match status" value="1"/>
</dbReference>
<accession>A0A127PCF0</accession>
<dbReference type="Gene3D" id="1.20.81.30">
    <property type="entry name" value="Type II secretion system (T2SS), domain F"/>
    <property type="match status" value="2"/>
</dbReference>